<comment type="similarity">
    <text evidence="2">Belongs to the COX17 family.</text>
</comment>
<dbReference type="Pfam" id="PF05051">
    <property type="entry name" value="COX17"/>
    <property type="match status" value="2"/>
</dbReference>
<evidence type="ECO:0000256" key="5">
    <source>
        <dbReference type="ARBA" id="ARBA00023128"/>
    </source>
</evidence>
<evidence type="ECO:0000256" key="4">
    <source>
        <dbReference type="ARBA" id="ARBA00023008"/>
    </source>
</evidence>
<dbReference type="InterPro" id="IPR009069">
    <property type="entry name" value="Cys_alpha_HP_mot_SF"/>
</dbReference>
<dbReference type="GeneTree" id="ENSGT00390000002329"/>
<keyword evidence="6" id="KW-1015">Disulfide bond</keyword>
<reference evidence="10" key="2">
    <citation type="submission" date="2025-08" db="UniProtKB">
        <authorList>
            <consortium name="Ensembl"/>
        </authorList>
    </citation>
    <scope>IDENTIFICATION</scope>
</reference>
<feature type="binding site" evidence="8">
    <location>
        <position position="32"/>
    </location>
    <ligand>
        <name>Cu cation</name>
        <dbReference type="ChEBI" id="CHEBI:23378"/>
    </ligand>
</feature>
<dbReference type="OMA" id="EHCGALI"/>
<dbReference type="AlphaFoldDB" id="A0A670JM07"/>
<keyword evidence="3 8" id="KW-0479">Metal-binding</keyword>
<feature type="binding site" evidence="8">
    <location>
        <position position="33"/>
    </location>
    <ligand>
        <name>Cu cation</name>
        <dbReference type="ChEBI" id="CHEBI:23378"/>
    </ligand>
</feature>
<evidence type="ECO:0000256" key="2">
    <source>
        <dbReference type="ARBA" id="ARBA00009241"/>
    </source>
</evidence>
<evidence type="ECO:0000256" key="6">
    <source>
        <dbReference type="ARBA" id="ARBA00023157"/>
    </source>
</evidence>
<feature type="region of interest" description="Disordered" evidence="9">
    <location>
        <begin position="1"/>
        <end position="29"/>
    </location>
</feature>
<gene>
    <name evidence="10" type="primary">COX17</name>
</gene>
<comment type="subcellular location">
    <subcellularLocation>
        <location evidence="1">Mitochondrion intermembrane space</location>
    </subcellularLocation>
</comment>
<dbReference type="Ensembl" id="ENSPMRT00000027675.1">
    <property type="protein sequence ID" value="ENSPMRP00000026078.1"/>
    <property type="gene ID" value="ENSPMRG00000016875.1"/>
</dbReference>
<accession>A0A670JM07</accession>
<dbReference type="GO" id="GO:0005507">
    <property type="term" value="F:copper ion binding"/>
    <property type="evidence" value="ECO:0007669"/>
    <property type="project" value="InterPro"/>
</dbReference>
<dbReference type="Gene3D" id="1.10.287.1130">
    <property type="entry name" value="CytochromE C oxidase copper chaperone"/>
    <property type="match status" value="2"/>
</dbReference>
<reference evidence="10" key="3">
    <citation type="submission" date="2025-09" db="UniProtKB">
        <authorList>
            <consortium name="Ensembl"/>
        </authorList>
    </citation>
    <scope>IDENTIFICATION</scope>
</reference>
<keyword evidence="7" id="KW-0143">Chaperone</keyword>
<reference evidence="10 11" key="1">
    <citation type="journal article" date="2019" name="Proc. Natl. Acad. Sci. U.S.A.">
        <title>Regulatory changes in pterin and carotenoid genes underlie balanced color polymorphisms in the wall lizard.</title>
        <authorList>
            <person name="Andrade P."/>
            <person name="Pinho C."/>
            <person name="Perez I de Lanuza G."/>
            <person name="Afonso S."/>
            <person name="Brejcha J."/>
            <person name="Rubin C.J."/>
            <person name="Wallerman O."/>
            <person name="Pereira P."/>
            <person name="Sabatino S.J."/>
            <person name="Bellati A."/>
            <person name="Pellitteri-Rosa D."/>
            <person name="Bosakova Z."/>
            <person name="Bunikis I."/>
            <person name="Carretero M.A."/>
            <person name="Feiner N."/>
            <person name="Marsik P."/>
            <person name="Pauperio F."/>
            <person name="Salvi D."/>
            <person name="Soler L."/>
            <person name="While G.M."/>
            <person name="Uller T."/>
            <person name="Font E."/>
            <person name="Andersson L."/>
            <person name="Carneiro M."/>
        </authorList>
    </citation>
    <scope>NUCLEOTIDE SEQUENCE</scope>
</reference>
<dbReference type="GO" id="GO:0033617">
    <property type="term" value="P:mitochondrial respiratory chain complex IV assembly"/>
    <property type="evidence" value="ECO:0007669"/>
    <property type="project" value="TreeGrafter"/>
</dbReference>
<dbReference type="Proteomes" id="UP000472272">
    <property type="component" value="Chromosome 17"/>
</dbReference>
<evidence type="ECO:0000256" key="7">
    <source>
        <dbReference type="ARBA" id="ARBA00023186"/>
    </source>
</evidence>
<dbReference type="GO" id="GO:0005758">
    <property type="term" value="C:mitochondrial intermembrane space"/>
    <property type="evidence" value="ECO:0007669"/>
    <property type="project" value="UniProtKB-SubCell"/>
</dbReference>
<keyword evidence="4 8" id="KW-0186">Copper</keyword>
<organism evidence="10 11">
    <name type="scientific">Podarcis muralis</name>
    <name type="common">Wall lizard</name>
    <name type="synonym">Lacerta muralis</name>
    <dbReference type="NCBI Taxonomy" id="64176"/>
    <lineage>
        <taxon>Eukaryota</taxon>
        <taxon>Metazoa</taxon>
        <taxon>Chordata</taxon>
        <taxon>Craniata</taxon>
        <taxon>Vertebrata</taxon>
        <taxon>Euteleostomi</taxon>
        <taxon>Lepidosauria</taxon>
        <taxon>Squamata</taxon>
        <taxon>Bifurcata</taxon>
        <taxon>Unidentata</taxon>
        <taxon>Episquamata</taxon>
        <taxon>Laterata</taxon>
        <taxon>Lacertibaenia</taxon>
        <taxon>Lacertidae</taxon>
        <taxon>Podarcis</taxon>
    </lineage>
</organism>
<evidence type="ECO:0000256" key="9">
    <source>
        <dbReference type="SAM" id="MobiDB-lite"/>
    </source>
</evidence>
<dbReference type="SUPFAM" id="SSF47072">
    <property type="entry name" value="Cysteine alpha-hairpin motif"/>
    <property type="match status" value="2"/>
</dbReference>
<evidence type="ECO:0000256" key="8">
    <source>
        <dbReference type="PIRSR" id="PIRSR607745-1"/>
    </source>
</evidence>
<dbReference type="PANTHER" id="PTHR16719:SF0">
    <property type="entry name" value="CYTOCHROME C OXIDASE COPPER CHAPERONE"/>
    <property type="match status" value="1"/>
</dbReference>
<evidence type="ECO:0000313" key="10">
    <source>
        <dbReference type="Ensembl" id="ENSPMRP00000026078.1"/>
    </source>
</evidence>
<dbReference type="InterPro" id="IPR007745">
    <property type="entry name" value="Cyt_c_oxidase_Cu-chaperone"/>
</dbReference>
<dbReference type="GO" id="GO:0016531">
    <property type="term" value="F:copper chaperone activity"/>
    <property type="evidence" value="ECO:0007669"/>
    <property type="project" value="InterPro"/>
</dbReference>
<dbReference type="PANTHER" id="PTHR16719">
    <property type="entry name" value="CYTOCHROME C OXIDASE COPPER CHAPERONE"/>
    <property type="match status" value="1"/>
</dbReference>
<evidence type="ECO:0000256" key="1">
    <source>
        <dbReference type="ARBA" id="ARBA00004569"/>
    </source>
</evidence>
<sequence>MSTVAPRDSPGLPSPAAAAAAEQKPPASLKPCCACPETKRARDAWWVTGAGRGLPCGDLNGTQIATIHSFGGRNIIEKGEEHCGALIEAHKECMRALGFKI</sequence>
<name>A0A670JM07_PODMU</name>
<proteinExistence type="inferred from homology"/>
<evidence type="ECO:0000313" key="11">
    <source>
        <dbReference type="Proteomes" id="UP000472272"/>
    </source>
</evidence>
<feature type="compositionally biased region" description="Low complexity" evidence="9">
    <location>
        <begin position="9"/>
        <end position="27"/>
    </location>
</feature>
<evidence type="ECO:0000256" key="3">
    <source>
        <dbReference type="ARBA" id="ARBA00022723"/>
    </source>
</evidence>
<keyword evidence="5" id="KW-0496">Mitochondrion</keyword>
<protein>
    <submittedName>
        <fullName evidence="10">Cytochrome c oxidase copper chaperone COX17</fullName>
    </submittedName>
</protein>
<keyword evidence="11" id="KW-1185">Reference proteome</keyword>